<dbReference type="EMBL" id="JARTLI010000037">
    <property type="protein sequence ID" value="MED5052990.1"/>
    <property type="molecule type" value="Genomic_DNA"/>
</dbReference>
<reference evidence="1 2" key="1">
    <citation type="submission" date="2023-03" db="EMBL/GenBank/DDBJ databases">
        <title>Bacillus Genome Sequencing.</title>
        <authorList>
            <person name="Dunlap C."/>
        </authorList>
    </citation>
    <scope>NUCLEOTIDE SEQUENCE [LARGE SCALE GENOMIC DNA]</scope>
    <source>
        <strain evidence="1 2">NRS-38</strain>
    </source>
</reference>
<proteinExistence type="predicted"/>
<gene>
    <name evidence="1" type="ORF">P9850_14370</name>
</gene>
<evidence type="ECO:0000313" key="1">
    <source>
        <dbReference type="EMBL" id="MED5052990.1"/>
    </source>
</evidence>
<name>A0ABD5IZ27_9BACL</name>
<sequence length="45" mass="4907">MSVVLSQKMVSIVLVGSLAVESVAVAARDEEKKQEKALSKTSSWW</sequence>
<accession>A0ABD5IZ27</accession>
<comment type="caution">
    <text evidence="1">The sequence shown here is derived from an EMBL/GenBank/DDBJ whole genome shotgun (WGS) entry which is preliminary data.</text>
</comment>
<organism evidence="1 2">
    <name type="scientific">Anoxybacteroides rupiense</name>
    <dbReference type="NCBI Taxonomy" id="311460"/>
    <lineage>
        <taxon>Bacteria</taxon>
        <taxon>Bacillati</taxon>
        <taxon>Bacillota</taxon>
        <taxon>Bacilli</taxon>
        <taxon>Bacillales</taxon>
        <taxon>Anoxybacillaceae</taxon>
        <taxon>Anoxybacteroides</taxon>
    </lineage>
</organism>
<dbReference type="AlphaFoldDB" id="A0ABD5IZ27"/>
<protein>
    <submittedName>
        <fullName evidence="1">Uncharacterized protein</fullName>
    </submittedName>
</protein>
<evidence type="ECO:0000313" key="2">
    <source>
        <dbReference type="Proteomes" id="UP001339962"/>
    </source>
</evidence>
<dbReference type="RefSeq" id="WP_183186379.1">
    <property type="nucleotide sequence ID" value="NZ_JACIDF010000002.1"/>
</dbReference>
<dbReference type="Proteomes" id="UP001339962">
    <property type="component" value="Unassembled WGS sequence"/>
</dbReference>